<feature type="region of interest" description="Disordered" evidence="1">
    <location>
        <begin position="1"/>
        <end position="98"/>
    </location>
</feature>
<reference evidence="2 3" key="1">
    <citation type="journal article" date="2014" name="Genome Announc.">
        <title>Draft Genome Sequence of Kocuria palustris PEL.</title>
        <authorList>
            <person name="Sharma G."/>
            <person name="Khatri I."/>
            <person name="Subramanian S."/>
        </authorList>
    </citation>
    <scope>NUCLEOTIDE SEQUENCE [LARGE SCALE GENOMIC DNA]</scope>
    <source>
        <strain evidence="2 3">PEL</strain>
    </source>
</reference>
<evidence type="ECO:0000256" key="1">
    <source>
        <dbReference type="SAM" id="MobiDB-lite"/>
    </source>
</evidence>
<feature type="compositionally biased region" description="Low complexity" evidence="1">
    <location>
        <begin position="54"/>
        <end position="68"/>
    </location>
</feature>
<sequence length="134" mass="13998">MGVSAGHGQVLVIRPSSFGGAGRRGGRVRDRWGSRRRDVARTRGRRAAASSPLPRKGPAGAAKAGRPRSTMSQGVSGSGLPSWRSRTWAADRGMSPDRGTHSVVVGGYAAVAEGATAGLLRDIAGQRPVRNRMK</sequence>
<keyword evidence="3" id="KW-1185">Reference proteome</keyword>
<evidence type="ECO:0000313" key="2">
    <source>
        <dbReference type="EMBL" id="EME37592.1"/>
    </source>
</evidence>
<evidence type="ECO:0000313" key="3">
    <source>
        <dbReference type="Proteomes" id="UP000009877"/>
    </source>
</evidence>
<organism evidence="2 3">
    <name type="scientific">Kocuria palustris PEL</name>
    <dbReference type="NCBI Taxonomy" id="1236550"/>
    <lineage>
        <taxon>Bacteria</taxon>
        <taxon>Bacillati</taxon>
        <taxon>Actinomycetota</taxon>
        <taxon>Actinomycetes</taxon>
        <taxon>Micrococcales</taxon>
        <taxon>Micrococcaceae</taxon>
        <taxon>Kocuria</taxon>
    </lineage>
</organism>
<protein>
    <submittedName>
        <fullName evidence="2">Uncharacterized protein</fullName>
    </submittedName>
</protein>
<dbReference type="AlphaFoldDB" id="M2WGB5"/>
<proteinExistence type="predicted"/>
<accession>M2WGB5</accession>
<dbReference type="EMBL" id="ANHZ02000003">
    <property type="protein sequence ID" value="EME37592.1"/>
    <property type="molecule type" value="Genomic_DNA"/>
</dbReference>
<name>M2WGB5_9MICC</name>
<gene>
    <name evidence="2" type="ORF">C884_01643</name>
</gene>
<comment type="caution">
    <text evidence="2">The sequence shown here is derived from an EMBL/GenBank/DDBJ whole genome shotgun (WGS) entry which is preliminary data.</text>
</comment>
<dbReference type="Proteomes" id="UP000009877">
    <property type="component" value="Unassembled WGS sequence"/>
</dbReference>
<feature type="compositionally biased region" description="Basic and acidic residues" evidence="1">
    <location>
        <begin position="27"/>
        <end position="41"/>
    </location>
</feature>